<dbReference type="Pfam" id="PF26557">
    <property type="entry name" value="Cullin_AB"/>
    <property type="match status" value="1"/>
</dbReference>
<evidence type="ECO:0000256" key="2">
    <source>
        <dbReference type="ARBA" id="ARBA00022618"/>
    </source>
</evidence>
<dbReference type="Gene3D" id="1.20.1310.10">
    <property type="entry name" value="Cullin Repeats"/>
    <property type="match status" value="1"/>
</dbReference>
<evidence type="ECO:0000256" key="4">
    <source>
        <dbReference type="ARBA" id="ARBA00022786"/>
    </source>
</evidence>
<dbReference type="InterPro" id="IPR059120">
    <property type="entry name" value="Cullin-like_AB"/>
</dbReference>
<dbReference type="GO" id="GO:0006511">
    <property type="term" value="P:ubiquitin-dependent protein catabolic process"/>
    <property type="evidence" value="ECO:0007669"/>
    <property type="project" value="InterPro"/>
</dbReference>
<proteinExistence type="inferred from homology"/>
<dbReference type="GO" id="GO:0031625">
    <property type="term" value="F:ubiquitin protein ligase binding"/>
    <property type="evidence" value="ECO:0007669"/>
    <property type="project" value="InterPro"/>
</dbReference>
<dbReference type="Gene3D" id="1.10.10.10">
    <property type="entry name" value="Winged helix-like DNA-binding domain superfamily/Winged helix DNA-binding domain"/>
    <property type="match status" value="1"/>
</dbReference>
<name>A0AA88XA31_9ASTE</name>
<sequence>MTLNAHSSVCNLSALDRLNETSIAEISESWNGFCFSTEALLNGNGNPSCGPDFAPHVHTLCKHGLRALAEDHFLNSVQEIFEKNCASKFWPNFDAYSNVGVPELCNDSVSYDSVCIEVSSIVDLLFVVLDPWEGAFSALQMQDDEVQQVLCKALREISLEKQYQEKCLSILVHALQSYKDSTLEGRLISDVGRAYLVPKYQLIVSSVLMTSLPRHFPEVLHWYFKGKLVELSTKMAGEYDDISEAQEKDDMDLDENPMLAYSTRDMDLDGCHHQRTFLENNRLVKNIGVVVHDLRSLGFTSLTEDAYASAIFLLLKAKVHDLAGEDYRSSVLESIKGWIQAVPLQFLHALLAYLGDSVSYDSPSSSLKSPLASQPSVCYPGNGTPSEGLVRWQLRLEYFAYETLQDLRIAKLFEIIVDYPDRWYTFSYCPPQPSVLELYPWACKVCLESGLLENTITVSNMNVVHSSRDVTELRTPLSPAIDDLKRCLEYTGQHSKLVDSFISALRYRLLTAGASTNDILLQYVSTIKALRTIDPAGVFLEAVGEPIREYLKGRKDTIKCIVTMLTDGTSGNPSGPGNTGDSLLEELNRNEENQDSTGIEDDINTDDKQAWVDAERWEPDPVEADPLKGSRHRRKVDLLGMIVGIIGSKDQLVNEYRVMLAEKLLNKTDYDINSEIRTLELLKIHFGENSMQKCEIMLNDLIDSKRINTNVKATIVQPSQNGAEVREHGVSLDTLDATIISSNFWPPIQKQLIDVLRFSSKNKLEVKLQEEALNIPEPVDQLLSDYAKRFGEIKTPRKLQWKKNLGTVKLELQFGDREMQFTVAPVHASIIMQFQDQISWTSINLATAIGVPVDVLNRRINFWISKGILAESLGDDSNDHIYTLVDSMVDAGKTGLTSGSCEDLVGDEDGERSVASVEDQLRKEMTVYEKFITGMLTNFGSMALDRIHNTLKMFCVADPSYDKSLQQLQSFLSGLVIEEKLELRDGMYFLKK</sequence>
<evidence type="ECO:0000313" key="8">
    <source>
        <dbReference type="EMBL" id="KAK3042386.1"/>
    </source>
</evidence>
<evidence type="ECO:0000256" key="1">
    <source>
        <dbReference type="ARBA" id="ARBA00016068"/>
    </source>
</evidence>
<accession>A0AA88XA31</accession>
<evidence type="ECO:0000256" key="5">
    <source>
        <dbReference type="ARBA" id="ARBA00023306"/>
    </source>
</evidence>
<reference evidence="8" key="1">
    <citation type="submission" date="2022-12" db="EMBL/GenBank/DDBJ databases">
        <title>Draft genome assemblies for two species of Escallonia (Escalloniales).</title>
        <authorList>
            <person name="Chanderbali A."/>
            <person name="Dervinis C."/>
            <person name="Anghel I."/>
            <person name="Soltis D."/>
            <person name="Soltis P."/>
            <person name="Zapata F."/>
        </authorList>
    </citation>
    <scope>NUCLEOTIDE SEQUENCE</scope>
    <source>
        <strain evidence="8">UCBG64.0493</strain>
        <tissue evidence="8">Leaf</tissue>
    </source>
</reference>
<keyword evidence="5" id="KW-0131">Cell cycle</keyword>
<keyword evidence="4" id="KW-0833">Ubl conjugation pathway</keyword>
<comment type="similarity">
    <text evidence="6">Belongs to the cullin family.</text>
</comment>
<dbReference type="FunFam" id="1.10.10.10:FF:000331">
    <property type="entry name" value="Anaphase-promoting complex subunit 2"/>
    <property type="match status" value="1"/>
</dbReference>
<evidence type="ECO:0000256" key="6">
    <source>
        <dbReference type="PROSITE-ProRule" id="PRU00330"/>
    </source>
</evidence>
<dbReference type="Pfam" id="PF08672">
    <property type="entry name" value="ANAPC2"/>
    <property type="match status" value="1"/>
</dbReference>
<dbReference type="GO" id="GO:0070979">
    <property type="term" value="P:protein K11-linked ubiquitination"/>
    <property type="evidence" value="ECO:0007669"/>
    <property type="project" value="TreeGrafter"/>
</dbReference>
<dbReference type="InterPro" id="IPR057975">
    <property type="entry name" value="TPR_ANAPC2"/>
</dbReference>
<protein>
    <recommendedName>
        <fullName evidence="1">Anaphase-promoting complex subunit 2</fullName>
    </recommendedName>
</protein>
<dbReference type="Pfam" id="PF25773">
    <property type="entry name" value="TPR_ANAPC2"/>
    <property type="match status" value="1"/>
</dbReference>
<evidence type="ECO:0000313" key="9">
    <source>
        <dbReference type="Proteomes" id="UP001188597"/>
    </source>
</evidence>
<dbReference type="PROSITE" id="PS50069">
    <property type="entry name" value="CULLIN_2"/>
    <property type="match status" value="1"/>
</dbReference>
<dbReference type="GO" id="GO:0007091">
    <property type="term" value="P:metaphase/anaphase transition of mitotic cell cycle"/>
    <property type="evidence" value="ECO:0007669"/>
    <property type="project" value="TreeGrafter"/>
</dbReference>
<dbReference type="InterPro" id="IPR036388">
    <property type="entry name" value="WH-like_DNA-bd_sf"/>
</dbReference>
<dbReference type="SUPFAM" id="SSF46785">
    <property type="entry name" value="Winged helix' DNA-binding domain"/>
    <property type="match status" value="1"/>
</dbReference>
<dbReference type="GO" id="GO:0005680">
    <property type="term" value="C:anaphase-promoting complex"/>
    <property type="evidence" value="ECO:0007669"/>
    <property type="project" value="TreeGrafter"/>
</dbReference>
<organism evidence="8 9">
    <name type="scientific">Escallonia herrerae</name>
    <dbReference type="NCBI Taxonomy" id="1293975"/>
    <lineage>
        <taxon>Eukaryota</taxon>
        <taxon>Viridiplantae</taxon>
        <taxon>Streptophyta</taxon>
        <taxon>Embryophyta</taxon>
        <taxon>Tracheophyta</taxon>
        <taxon>Spermatophyta</taxon>
        <taxon>Magnoliopsida</taxon>
        <taxon>eudicotyledons</taxon>
        <taxon>Gunneridae</taxon>
        <taxon>Pentapetalae</taxon>
        <taxon>asterids</taxon>
        <taxon>campanulids</taxon>
        <taxon>Escalloniales</taxon>
        <taxon>Escalloniaceae</taxon>
        <taxon>Escallonia</taxon>
    </lineage>
</organism>
<dbReference type="InterPro" id="IPR016158">
    <property type="entry name" value="Cullin_homology"/>
</dbReference>
<dbReference type="GO" id="GO:0051301">
    <property type="term" value="P:cell division"/>
    <property type="evidence" value="ECO:0007669"/>
    <property type="project" value="UniProtKB-KW"/>
</dbReference>
<dbReference type="Gene3D" id="3.30.230.130">
    <property type="entry name" value="Cullin, Chain C, Domain 2"/>
    <property type="match status" value="1"/>
</dbReference>
<dbReference type="FunFam" id="1.20.1310.10:FF:000032">
    <property type="entry name" value="Anaphase-promoting complex subunit 2"/>
    <property type="match status" value="1"/>
</dbReference>
<evidence type="ECO:0000256" key="3">
    <source>
        <dbReference type="ARBA" id="ARBA00022776"/>
    </source>
</evidence>
<dbReference type="PANTHER" id="PTHR45957:SF1">
    <property type="entry name" value="ANAPHASE-PROMOTING COMPLEX SUBUNIT 2"/>
    <property type="match status" value="1"/>
</dbReference>
<keyword evidence="9" id="KW-1185">Reference proteome</keyword>
<keyword evidence="3" id="KW-0498">Mitosis</keyword>
<feature type="domain" description="Cullin family profile" evidence="7">
    <location>
        <begin position="641"/>
        <end position="864"/>
    </location>
</feature>
<dbReference type="SUPFAM" id="SSF75632">
    <property type="entry name" value="Cullin homology domain"/>
    <property type="match status" value="1"/>
</dbReference>
<dbReference type="PANTHER" id="PTHR45957">
    <property type="entry name" value="ANAPHASE-PROMOTING COMPLEX SUBUNIT 2"/>
    <property type="match status" value="1"/>
</dbReference>
<dbReference type="InterPro" id="IPR014786">
    <property type="entry name" value="ANAPC2_C"/>
</dbReference>
<dbReference type="SMART" id="SM00182">
    <property type="entry name" value="CULLIN"/>
    <property type="match status" value="1"/>
</dbReference>
<dbReference type="InterPro" id="IPR044554">
    <property type="entry name" value="ANAPC2"/>
</dbReference>
<dbReference type="AlphaFoldDB" id="A0AA88XA31"/>
<dbReference type="Proteomes" id="UP001188597">
    <property type="component" value="Unassembled WGS sequence"/>
</dbReference>
<gene>
    <name evidence="8" type="ORF">RJ639_002432</name>
</gene>
<dbReference type="InterPro" id="IPR036390">
    <property type="entry name" value="WH_DNA-bd_sf"/>
</dbReference>
<evidence type="ECO:0000259" key="7">
    <source>
        <dbReference type="PROSITE" id="PS50069"/>
    </source>
</evidence>
<dbReference type="EMBL" id="JAVXUP010000021">
    <property type="protein sequence ID" value="KAK3042386.1"/>
    <property type="molecule type" value="Genomic_DNA"/>
</dbReference>
<keyword evidence="2" id="KW-0132">Cell division</keyword>
<dbReference type="InterPro" id="IPR036317">
    <property type="entry name" value="Cullin_homology_sf"/>
</dbReference>
<dbReference type="SMART" id="SM01013">
    <property type="entry name" value="APC2"/>
    <property type="match status" value="1"/>
</dbReference>
<comment type="caution">
    <text evidence="8">The sequence shown here is derived from an EMBL/GenBank/DDBJ whole genome shotgun (WGS) entry which is preliminary data.</text>
</comment>